<dbReference type="Gene3D" id="1.25.40.10">
    <property type="entry name" value="Tetratricopeptide repeat domain"/>
    <property type="match status" value="1"/>
</dbReference>
<proteinExistence type="predicted"/>
<dbReference type="InterPro" id="IPR056412">
    <property type="entry name" value="Ig_CycH"/>
</dbReference>
<dbReference type="InterPro" id="IPR019734">
    <property type="entry name" value="TPR_rpt"/>
</dbReference>
<evidence type="ECO:0000256" key="1">
    <source>
        <dbReference type="ARBA" id="ARBA00022737"/>
    </source>
</evidence>
<dbReference type="InterPro" id="IPR056413">
    <property type="entry name" value="TPR_CcmH_CycH"/>
</dbReference>
<dbReference type="InterPro" id="IPR011990">
    <property type="entry name" value="TPR-like_helical_dom_sf"/>
</dbReference>
<evidence type="ECO:0000313" key="9">
    <source>
        <dbReference type="Proteomes" id="UP000681317"/>
    </source>
</evidence>
<sequence>MAPMAMFWVCACVLVLVVLALLLRPLLRESRGIAAAFAVGIAVAAFALYRVVGTPAALEPQATVAMPETLDDAIKQMQAELAKNPNQPEGWRLLGQALSNSQRLTEARDAFAHAAKLAPQEPDVLVEAAQARAMTAPNRTFDAQAVTLLETALQVQPQHQRARWFLGIAQRQAGKDAEAARTWEPLLAVVDASTTASLRTQINAARVAAGEAPLPEATPVASAPPSQGLRVRVALDPEFASRVRLRGDATVFVIARAAGGPPMPVAVERHTLQDLPLDIVLDDGDSPMPTQKLSALREVEVLARISTSGDALPQEGDIASTPVRVTLPAKSPVDLTLGRASP</sequence>
<reference evidence="8 9" key="1">
    <citation type="submission" date="2021-03" db="EMBL/GenBank/DDBJ databases">
        <title>Complete Genome Sequences of Two Lysobacter Strains Isolated from Sea Water (Lysobacter caseinilyticus) and Soil (Lysobacter helvus) in South Korea.</title>
        <authorList>
            <person name="Watanabe Y."/>
            <person name="Arakawa K."/>
        </authorList>
    </citation>
    <scope>NUCLEOTIDE SEQUENCE [LARGE SCALE GENOMIC DNA]</scope>
    <source>
        <strain evidence="8 9">KVB24</strain>
    </source>
</reference>
<dbReference type="SUPFAM" id="SSF48452">
    <property type="entry name" value="TPR-like"/>
    <property type="match status" value="1"/>
</dbReference>
<dbReference type="InterPro" id="IPR051263">
    <property type="entry name" value="C-type_cytochrome_biogenesis"/>
</dbReference>
<dbReference type="EMBL" id="AP024545">
    <property type="protein sequence ID" value="BCT94058.1"/>
    <property type="molecule type" value="Genomic_DNA"/>
</dbReference>
<keyword evidence="5" id="KW-0472">Membrane</keyword>
<feature type="domain" description="Cytochrome c-type biogenesis protein H Ig-like" evidence="6">
    <location>
        <begin position="229"/>
        <end position="336"/>
    </location>
</feature>
<evidence type="ECO:0000259" key="6">
    <source>
        <dbReference type="Pfam" id="PF23892"/>
    </source>
</evidence>
<gene>
    <name evidence="8" type="primary">cycH</name>
    <name evidence="8" type="ORF">LYSCAS_30820</name>
</gene>
<evidence type="ECO:0000256" key="3">
    <source>
        <dbReference type="ARBA" id="ARBA00022803"/>
    </source>
</evidence>
<name>A0ABM7Q9C3_9GAMM</name>
<keyword evidence="5" id="KW-0812">Transmembrane</keyword>
<keyword evidence="9" id="KW-1185">Reference proteome</keyword>
<dbReference type="Proteomes" id="UP000681317">
    <property type="component" value="Chromosome"/>
</dbReference>
<feature type="transmembrane region" description="Helical" evidence="5">
    <location>
        <begin position="33"/>
        <end position="52"/>
    </location>
</feature>
<dbReference type="Pfam" id="PF23892">
    <property type="entry name" value="Ig_CycH"/>
    <property type="match status" value="1"/>
</dbReference>
<feature type="repeat" description="TPR" evidence="4">
    <location>
        <begin position="88"/>
        <end position="121"/>
    </location>
</feature>
<evidence type="ECO:0000256" key="2">
    <source>
        <dbReference type="ARBA" id="ARBA00022748"/>
    </source>
</evidence>
<evidence type="ECO:0000313" key="8">
    <source>
        <dbReference type="EMBL" id="BCT94058.1"/>
    </source>
</evidence>
<evidence type="ECO:0000256" key="5">
    <source>
        <dbReference type="SAM" id="Phobius"/>
    </source>
</evidence>
<feature type="domain" description="Cytochrome c-type biogenesis protein H TPR" evidence="7">
    <location>
        <begin position="75"/>
        <end position="193"/>
    </location>
</feature>
<accession>A0ABM7Q9C3</accession>
<keyword evidence="5" id="KW-1133">Transmembrane helix</keyword>
<organism evidence="8 9">
    <name type="scientific">Noviluteimonas caseinilytica</name>
    <dbReference type="NCBI Taxonomy" id="2675101"/>
    <lineage>
        <taxon>Bacteria</taxon>
        <taxon>Pseudomonadati</taxon>
        <taxon>Pseudomonadota</taxon>
        <taxon>Gammaproteobacteria</taxon>
        <taxon>Lysobacterales</taxon>
        <taxon>Lysobacteraceae</taxon>
        <taxon>Noviluteimonas</taxon>
    </lineage>
</organism>
<dbReference type="PROSITE" id="PS50005">
    <property type="entry name" value="TPR"/>
    <property type="match status" value="1"/>
</dbReference>
<evidence type="ECO:0000256" key="4">
    <source>
        <dbReference type="PROSITE-ProRule" id="PRU00339"/>
    </source>
</evidence>
<evidence type="ECO:0000259" key="7">
    <source>
        <dbReference type="Pfam" id="PF23914"/>
    </source>
</evidence>
<dbReference type="PANTHER" id="PTHR47870:SF1">
    <property type="entry name" value="CYTOCHROME C-TYPE BIOGENESIS PROTEIN CCMH"/>
    <property type="match status" value="1"/>
</dbReference>
<keyword evidence="3 4" id="KW-0802">TPR repeat</keyword>
<feature type="transmembrane region" description="Helical" evidence="5">
    <location>
        <begin position="6"/>
        <end position="26"/>
    </location>
</feature>
<protein>
    <submittedName>
        <fullName evidence="8">Cytochrome c biogenesis protein</fullName>
    </submittedName>
</protein>
<dbReference type="PANTHER" id="PTHR47870">
    <property type="entry name" value="CYTOCHROME C-TYPE BIOGENESIS PROTEIN CCMH"/>
    <property type="match status" value="1"/>
</dbReference>
<keyword evidence="2" id="KW-0201">Cytochrome c-type biogenesis</keyword>
<keyword evidence="1" id="KW-0677">Repeat</keyword>
<dbReference type="Pfam" id="PF23914">
    <property type="entry name" value="TPR_CcmH_CycH"/>
    <property type="match status" value="1"/>
</dbReference>